<dbReference type="Proteomes" id="UP000285780">
    <property type="component" value="Unassembled WGS sequence"/>
</dbReference>
<keyword evidence="3" id="KW-1185">Reference proteome</keyword>
<comment type="caution">
    <text evidence="2">The sequence shown here is derived from an EMBL/GenBank/DDBJ whole genome shotgun (WGS) entry which is preliminary data.</text>
</comment>
<keyword evidence="1" id="KW-0812">Transmembrane</keyword>
<dbReference type="Pfam" id="PF05552">
    <property type="entry name" value="MS_channel_1st_1"/>
    <property type="match status" value="2"/>
</dbReference>
<dbReference type="RefSeq" id="WP_051435839.1">
    <property type="nucleotide sequence ID" value="NZ_RAQM01000006.1"/>
</dbReference>
<feature type="transmembrane region" description="Helical" evidence="1">
    <location>
        <begin position="26"/>
        <end position="47"/>
    </location>
</feature>
<evidence type="ECO:0000313" key="3">
    <source>
        <dbReference type="Proteomes" id="UP000285780"/>
    </source>
</evidence>
<sequence length="272" mass="30143">MNFLEIDVLQPFKDIFQEIINTLPMVAMFIFFIILSWLVIKVFLYVVRKALAKTKIDEWSKKLRKTEIFGDSTINIVLTNVILAVLKWFLIFVFVMVGAEMFGLEVVSEGIKSFFAYLPKLLTALGIFVAGAYLGTMVKKAIQSMFKSFEVSGGNLVGNIAFYLIVVFLSITALDQAGVDTSVIKSNVTLLIGSVLLAFTLAFGFGAREAVSRLLYGYYSRKNIEIGAKVIINDIEGVVVAIDNICVTIATVEGKVILPIRDVVDNKIVIKN</sequence>
<feature type="transmembrane region" description="Helical" evidence="1">
    <location>
        <begin position="156"/>
        <end position="174"/>
    </location>
</feature>
<dbReference type="GO" id="GO:0008381">
    <property type="term" value="F:mechanosensitive monoatomic ion channel activity"/>
    <property type="evidence" value="ECO:0007669"/>
    <property type="project" value="InterPro"/>
</dbReference>
<keyword evidence="1" id="KW-1133">Transmembrane helix</keyword>
<feature type="transmembrane region" description="Helical" evidence="1">
    <location>
        <begin position="186"/>
        <end position="207"/>
    </location>
</feature>
<dbReference type="Gene3D" id="1.10.287.1260">
    <property type="match status" value="1"/>
</dbReference>
<feature type="transmembrane region" description="Helical" evidence="1">
    <location>
        <begin position="114"/>
        <end position="135"/>
    </location>
</feature>
<name>A0A420E3N4_9FLAO</name>
<feature type="transmembrane region" description="Helical" evidence="1">
    <location>
        <begin position="68"/>
        <end position="94"/>
    </location>
</feature>
<protein>
    <submittedName>
        <fullName evidence="2">Uncharacterized protein</fullName>
    </submittedName>
</protein>
<keyword evidence="1" id="KW-0472">Membrane</keyword>
<reference evidence="2 3" key="1">
    <citation type="submission" date="2018-09" db="EMBL/GenBank/DDBJ databases">
        <title>Genomic Encyclopedia of Archaeal and Bacterial Type Strains, Phase II (KMG-II): from individual species to whole genera.</title>
        <authorList>
            <person name="Goeker M."/>
        </authorList>
    </citation>
    <scope>NUCLEOTIDE SEQUENCE [LARGE SCALE GENOMIC DNA]</scope>
    <source>
        <strain evidence="2 3">DSM 16505</strain>
    </source>
</reference>
<accession>A0A420E3N4</accession>
<evidence type="ECO:0000256" key="1">
    <source>
        <dbReference type="SAM" id="Phobius"/>
    </source>
</evidence>
<dbReference type="AlphaFoldDB" id="A0A420E3N4"/>
<gene>
    <name evidence="2" type="ORF">C8N26_0104</name>
</gene>
<evidence type="ECO:0000313" key="2">
    <source>
        <dbReference type="EMBL" id="RKF04716.1"/>
    </source>
</evidence>
<proteinExistence type="predicted"/>
<dbReference type="InterPro" id="IPR008910">
    <property type="entry name" value="MSC_TM_helix"/>
</dbReference>
<dbReference type="InterPro" id="IPR045275">
    <property type="entry name" value="MscS_archaea/bacteria_type"/>
</dbReference>
<dbReference type="PANTHER" id="PTHR30221">
    <property type="entry name" value="SMALL-CONDUCTANCE MECHANOSENSITIVE CHANNEL"/>
    <property type="match status" value="1"/>
</dbReference>
<organism evidence="2 3">
    <name type="scientific">Tenacibaculum lutimaris</name>
    <dbReference type="NCBI Taxonomy" id="285258"/>
    <lineage>
        <taxon>Bacteria</taxon>
        <taxon>Pseudomonadati</taxon>
        <taxon>Bacteroidota</taxon>
        <taxon>Flavobacteriia</taxon>
        <taxon>Flavobacteriales</taxon>
        <taxon>Flavobacteriaceae</taxon>
        <taxon>Tenacibaculum</taxon>
    </lineage>
</organism>
<dbReference type="PANTHER" id="PTHR30221:SF1">
    <property type="entry name" value="SMALL-CONDUCTANCE MECHANOSENSITIVE CHANNEL"/>
    <property type="match status" value="1"/>
</dbReference>
<dbReference type="EMBL" id="RAQM01000006">
    <property type="protein sequence ID" value="RKF04716.1"/>
    <property type="molecule type" value="Genomic_DNA"/>
</dbReference>